<comment type="caution">
    <text evidence="1">The sequence shown here is derived from an EMBL/GenBank/DDBJ whole genome shotgun (WGS) entry which is preliminary data.</text>
</comment>
<protein>
    <submittedName>
        <fullName evidence="1">Golgi to ER traffic protein 4-like protein</fullName>
    </submittedName>
</protein>
<dbReference type="AlphaFoldDB" id="A0A834W6N7"/>
<name>A0A834W6N7_9FABA</name>
<keyword evidence="2" id="KW-1185">Reference proteome</keyword>
<proteinExistence type="predicted"/>
<evidence type="ECO:0000313" key="2">
    <source>
        <dbReference type="Proteomes" id="UP000634136"/>
    </source>
</evidence>
<dbReference type="Proteomes" id="UP000634136">
    <property type="component" value="Unassembled WGS sequence"/>
</dbReference>
<dbReference type="EMBL" id="JAAIUW010000010">
    <property type="protein sequence ID" value="KAF7811895.1"/>
    <property type="molecule type" value="Genomic_DNA"/>
</dbReference>
<reference evidence="1" key="1">
    <citation type="submission" date="2020-09" db="EMBL/GenBank/DDBJ databases">
        <title>Genome-Enabled Discovery of Anthraquinone Biosynthesis in Senna tora.</title>
        <authorList>
            <person name="Kang S.-H."/>
            <person name="Pandey R.P."/>
            <person name="Lee C.-M."/>
            <person name="Sim J.-S."/>
            <person name="Jeong J.-T."/>
            <person name="Choi B.-S."/>
            <person name="Jung M."/>
            <person name="Ginzburg D."/>
            <person name="Zhao K."/>
            <person name="Won S.Y."/>
            <person name="Oh T.-J."/>
            <person name="Yu Y."/>
            <person name="Kim N.-H."/>
            <person name="Lee O.R."/>
            <person name="Lee T.-H."/>
            <person name="Bashyal P."/>
            <person name="Kim T.-S."/>
            <person name="Lee W.-H."/>
            <person name="Kawkins C."/>
            <person name="Kim C.-K."/>
            <person name="Kim J.S."/>
            <person name="Ahn B.O."/>
            <person name="Rhee S.Y."/>
            <person name="Sohng J.K."/>
        </authorList>
    </citation>
    <scope>NUCLEOTIDE SEQUENCE</scope>
    <source>
        <tissue evidence="1">Leaf</tissue>
    </source>
</reference>
<evidence type="ECO:0000313" key="1">
    <source>
        <dbReference type="EMBL" id="KAF7811895.1"/>
    </source>
</evidence>
<gene>
    <name evidence="1" type="ORF">G2W53_032871</name>
</gene>
<sequence length="57" mass="6624">MTDAIAEKFYGVQRRSAMGIFEDIFKSMGKLQDSAPPIRPQQRRIELTLHDSMHNPY</sequence>
<accession>A0A834W6N7</accession>
<organism evidence="1 2">
    <name type="scientific">Senna tora</name>
    <dbReference type="NCBI Taxonomy" id="362788"/>
    <lineage>
        <taxon>Eukaryota</taxon>
        <taxon>Viridiplantae</taxon>
        <taxon>Streptophyta</taxon>
        <taxon>Embryophyta</taxon>
        <taxon>Tracheophyta</taxon>
        <taxon>Spermatophyta</taxon>
        <taxon>Magnoliopsida</taxon>
        <taxon>eudicotyledons</taxon>
        <taxon>Gunneridae</taxon>
        <taxon>Pentapetalae</taxon>
        <taxon>rosids</taxon>
        <taxon>fabids</taxon>
        <taxon>Fabales</taxon>
        <taxon>Fabaceae</taxon>
        <taxon>Caesalpinioideae</taxon>
        <taxon>Cassia clade</taxon>
        <taxon>Senna</taxon>
    </lineage>
</organism>